<gene>
    <name evidence="3" type="ORF">C4532_04230</name>
</gene>
<dbReference type="EMBL" id="QZKI01000026">
    <property type="protein sequence ID" value="RJP73526.1"/>
    <property type="molecule type" value="Genomic_DNA"/>
</dbReference>
<dbReference type="AlphaFoldDB" id="A0A419F560"/>
<feature type="signal peptide" evidence="1">
    <location>
        <begin position="1"/>
        <end position="25"/>
    </location>
</feature>
<evidence type="ECO:0000256" key="1">
    <source>
        <dbReference type="SAM" id="SignalP"/>
    </source>
</evidence>
<accession>A0A419F560</accession>
<protein>
    <submittedName>
        <fullName evidence="3">DNA-binding protein</fullName>
    </submittedName>
</protein>
<dbReference type="Proteomes" id="UP000285961">
    <property type="component" value="Unassembled WGS sequence"/>
</dbReference>
<name>A0A419F560_9BACT</name>
<evidence type="ECO:0000313" key="3">
    <source>
        <dbReference type="EMBL" id="RJP73526.1"/>
    </source>
</evidence>
<organism evidence="3 4">
    <name type="scientific">Candidatus Abyssobacteria bacterium SURF_17</name>
    <dbReference type="NCBI Taxonomy" id="2093361"/>
    <lineage>
        <taxon>Bacteria</taxon>
        <taxon>Pseudomonadati</taxon>
        <taxon>Candidatus Hydrogenedentota</taxon>
        <taxon>Candidatus Abyssobacteria</taxon>
    </lineage>
</organism>
<sequence>MKKFLCVILVCIAVIMLSAPILVLAAEETGETTGSTRYSQYSTAYDPKTVETVSGTILKIETFTTQRRAERGIYLRLHTETENIPVQLGPPWFLKKQETTIKKGDKITVTGSRVTLRDEPVILAAEIRKGDEVIKLREKNGFPMWVKPTPAP</sequence>
<evidence type="ECO:0000313" key="4">
    <source>
        <dbReference type="Proteomes" id="UP000285961"/>
    </source>
</evidence>
<comment type="caution">
    <text evidence="3">The sequence shown here is derived from an EMBL/GenBank/DDBJ whole genome shotgun (WGS) entry which is preliminary data.</text>
</comment>
<feature type="chain" id="PRO_5019006279" evidence="1">
    <location>
        <begin position="26"/>
        <end position="152"/>
    </location>
</feature>
<dbReference type="Pfam" id="PF26390">
    <property type="entry name" value="MamS_MamX"/>
    <property type="match status" value="1"/>
</dbReference>
<proteinExistence type="predicted"/>
<feature type="domain" description="Magnetosome protein MamS/MamX" evidence="2">
    <location>
        <begin position="49"/>
        <end position="133"/>
    </location>
</feature>
<dbReference type="GO" id="GO:0003677">
    <property type="term" value="F:DNA binding"/>
    <property type="evidence" value="ECO:0007669"/>
    <property type="project" value="UniProtKB-KW"/>
</dbReference>
<keyword evidence="3" id="KW-0238">DNA-binding</keyword>
<keyword evidence="1" id="KW-0732">Signal</keyword>
<dbReference type="InterPro" id="IPR058837">
    <property type="entry name" value="MamS_MamX_dom"/>
</dbReference>
<evidence type="ECO:0000259" key="2">
    <source>
        <dbReference type="Pfam" id="PF26390"/>
    </source>
</evidence>
<reference evidence="3 4" key="1">
    <citation type="journal article" date="2017" name="ISME J.">
        <title>Energy and carbon metabolisms in a deep terrestrial subsurface fluid microbial community.</title>
        <authorList>
            <person name="Momper L."/>
            <person name="Jungbluth S.P."/>
            <person name="Lee M.D."/>
            <person name="Amend J.P."/>
        </authorList>
    </citation>
    <scope>NUCLEOTIDE SEQUENCE [LARGE SCALE GENOMIC DNA]</scope>
    <source>
        <strain evidence="3">SURF_17</strain>
    </source>
</reference>